<keyword evidence="2" id="KW-1185">Reference proteome</keyword>
<organism evidence="1 2">
    <name type="scientific">Galerina marginata (strain CBS 339.88)</name>
    <dbReference type="NCBI Taxonomy" id="685588"/>
    <lineage>
        <taxon>Eukaryota</taxon>
        <taxon>Fungi</taxon>
        <taxon>Dikarya</taxon>
        <taxon>Basidiomycota</taxon>
        <taxon>Agaricomycotina</taxon>
        <taxon>Agaricomycetes</taxon>
        <taxon>Agaricomycetidae</taxon>
        <taxon>Agaricales</taxon>
        <taxon>Agaricineae</taxon>
        <taxon>Strophariaceae</taxon>
        <taxon>Galerina</taxon>
    </lineage>
</organism>
<dbReference type="EMBL" id="KL142396">
    <property type="protein sequence ID" value="KDR70613.1"/>
    <property type="molecule type" value="Genomic_DNA"/>
</dbReference>
<proteinExistence type="predicted"/>
<evidence type="ECO:0000313" key="2">
    <source>
        <dbReference type="Proteomes" id="UP000027222"/>
    </source>
</evidence>
<name>A0A067SV17_GALM3</name>
<gene>
    <name evidence="1" type="ORF">GALMADRAFT_144516</name>
</gene>
<reference evidence="2" key="1">
    <citation type="journal article" date="2014" name="Proc. Natl. Acad. Sci. U.S.A.">
        <title>Extensive sampling of basidiomycete genomes demonstrates inadequacy of the white-rot/brown-rot paradigm for wood decay fungi.</title>
        <authorList>
            <person name="Riley R."/>
            <person name="Salamov A.A."/>
            <person name="Brown D.W."/>
            <person name="Nagy L.G."/>
            <person name="Floudas D."/>
            <person name="Held B.W."/>
            <person name="Levasseur A."/>
            <person name="Lombard V."/>
            <person name="Morin E."/>
            <person name="Otillar R."/>
            <person name="Lindquist E.A."/>
            <person name="Sun H."/>
            <person name="LaButti K.M."/>
            <person name="Schmutz J."/>
            <person name="Jabbour D."/>
            <person name="Luo H."/>
            <person name="Baker S.E."/>
            <person name="Pisabarro A.G."/>
            <person name="Walton J.D."/>
            <person name="Blanchette R.A."/>
            <person name="Henrissat B."/>
            <person name="Martin F."/>
            <person name="Cullen D."/>
            <person name="Hibbett D.S."/>
            <person name="Grigoriev I.V."/>
        </authorList>
    </citation>
    <scope>NUCLEOTIDE SEQUENCE [LARGE SCALE GENOMIC DNA]</scope>
    <source>
        <strain evidence="2">CBS 339.88</strain>
    </source>
</reference>
<accession>A0A067SV17</accession>
<dbReference type="HOGENOM" id="CLU_1540180_0_0_1"/>
<sequence length="174" mass="19441">MAGFRTITLGLKHSSYSPGSMAQTPNVQPAPSGPYQSNAHLSRQIVQAPIPTSLLVAGPSSHVNINMDKFKVISSIYLMPLINTWAKALTTVDTNSALIKVHAEQDLLHGYHTMDPQLLVNTTNRRTLYLVCWLVLRKAWLMCTTRRDETDRTLPNPNNWKQFLTDRVAVSLGM</sequence>
<protein>
    <submittedName>
        <fullName evidence="1">Uncharacterized protein</fullName>
    </submittedName>
</protein>
<dbReference type="Proteomes" id="UP000027222">
    <property type="component" value="Unassembled WGS sequence"/>
</dbReference>
<dbReference type="AlphaFoldDB" id="A0A067SV17"/>
<evidence type="ECO:0000313" key="1">
    <source>
        <dbReference type="EMBL" id="KDR70613.1"/>
    </source>
</evidence>